<accession>A0ABR1FMA7</accession>
<dbReference type="Proteomes" id="UP001363151">
    <property type="component" value="Unassembled WGS sequence"/>
</dbReference>
<evidence type="ECO:0000313" key="3">
    <source>
        <dbReference type="Proteomes" id="UP001363151"/>
    </source>
</evidence>
<feature type="region of interest" description="Disordered" evidence="1">
    <location>
        <begin position="148"/>
        <end position="264"/>
    </location>
</feature>
<organism evidence="2 3">
    <name type="scientific">Aureococcus anophagefferens</name>
    <name type="common">Harmful bloom alga</name>
    <dbReference type="NCBI Taxonomy" id="44056"/>
    <lineage>
        <taxon>Eukaryota</taxon>
        <taxon>Sar</taxon>
        <taxon>Stramenopiles</taxon>
        <taxon>Ochrophyta</taxon>
        <taxon>Pelagophyceae</taxon>
        <taxon>Pelagomonadales</taxon>
        <taxon>Pelagomonadaceae</taxon>
        <taxon>Aureococcus</taxon>
    </lineage>
</organism>
<protein>
    <recommendedName>
        <fullName evidence="4">HORMA domain-containing protein</fullName>
    </recommendedName>
</protein>
<proteinExistence type="predicted"/>
<evidence type="ECO:0000256" key="1">
    <source>
        <dbReference type="SAM" id="MobiDB-lite"/>
    </source>
</evidence>
<reference evidence="2 3" key="1">
    <citation type="submission" date="2024-03" db="EMBL/GenBank/DDBJ databases">
        <title>Aureococcus anophagefferens CCMP1851 and Kratosvirus quantuckense: Draft genome of a second virus-susceptible host strain in the model system.</title>
        <authorList>
            <person name="Chase E."/>
            <person name="Truchon A.R."/>
            <person name="Schepens W."/>
            <person name="Wilhelm S.W."/>
        </authorList>
    </citation>
    <scope>NUCLEOTIDE SEQUENCE [LARGE SCALE GENOMIC DNA]</scope>
    <source>
        <strain evidence="2 3">CCMP1851</strain>
    </source>
</reference>
<feature type="compositionally biased region" description="Low complexity" evidence="1">
    <location>
        <begin position="170"/>
        <end position="213"/>
    </location>
</feature>
<keyword evidence="3" id="KW-1185">Reference proteome</keyword>
<gene>
    <name evidence="2" type="ORF">SO694_00108058</name>
</gene>
<sequence>MAAAKAVEVMVEAMAKASRRRGLIEYWRRDPGLPLVLLVVTRSPSGGPAALLERYSIAASLPCARLARRAEVDARRARGGAGTAALGFAVATREVRARAGDSAPPLRFEGGAGALALAPAACCFGALSATVHYARARGVSAAAAAAASARTSDRAATARPGPRRGSRFSARAPPNADAAAANATGPSAAAPARQPPASSSSSSTLRALPGRLAPGRRRAAPPGPRSFDPANRATPGGASPGARTGRARAPFGLRSPRARDGRRRRAHTRLAARRGVNAAVRVAVAAGGADWRRRRRAARAAHRTSRGVAAAALSPRQVAQHSLGQSPAAHVRHG</sequence>
<feature type="compositionally biased region" description="Low complexity" evidence="1">
    <location>
        <begin position="148"/>
        <end position="160"/>
    </location>
</feature>
<name>A0ABR1FMA7_AURAN</name>
<dbReference type="EMBL" id="JBBJCI010000361">
    <property type="protein sequence ID" value="KAK7233351.1"/>
    <property type="molecule type" value="Genomic_DNA"/>
</dbReference>
<feature type="region of interest" description="Disordered" evidence="1">
    <location>
        <begin position="299"/>
        <end position="334"/>
    </location>
</feature>
<evidence type="ECO:0000313" key="2">
    <source>
        <dbReference type="EMBL" id="KAK7233351.1"/>
    </source>
</evidence>
<comment type="caution">
    <text evidence="2">The sequence shown here is derived from an EMBL/GenBank/DDBJ whole genome shotgun (WGS) entry which is preliminary data.</text>
</comment>
<evidence type="ECO:0008006" key="4">
    <source>
        <dbReference type="Google" id="ProtNLM"/>
    </source>
</evidence>